<dbReference type="InterPro" id="IPR036873">
    <property type="entry name" value="Rhodanese-like_dom_sf"/>
</dbReference>
<dbReference type="EMBL" id="JAQOSQ010000003">
    <property type="protein sequence ID" value="MDJ1182473.1"/>
    <property type="molecule type" value="Genomic_DNA"/>
</dbReference>
<dbReference type="CDD" id="cd00158">
    <property type="entry name" value="RHOD"/>
    <property type="match status" value="1"/>
</dbReference>
<dbReference type="SMART" id="SM00450">
    <property type="entry name" value="RHOD"/>
    <property type="match status" value="1"/>
</dbReference>
<dbReference type="InterPro" id="IPR001763">
    <property type="entry name" value="Rhodanese-like_dom"/>
</dbReference>
<sequence>MPSLFQHLQSILLSSTRLFSGLTQKDRQPQVPSWPSLKAQIRAEFPTVKHIGITDLEQHLLPTQQEKTLIVDVRAPEEFAVSHLKGAVNLEDPEAILQLAQQQQAEQIVLYCSVGYRSAQMAQMIEEQGWDAVVNFEGSIFEWANSGRPVFLKSEEVEVVHPFDPVWGKLLDGQYHPTE</sequence>
<dbReference type="InterPro" id="IPR050229">
    <property type="entry name" value="GlpE_sulfurtransferase"/>
</dbReference>
<dbReference type="Gene3D" id="3.40.250.10">
    <property type="entry name" value="Rhodanese-like domain"/>
    <property type="match status" value="1"/>
</dbReference>
<feature type="domain" description="Rhodanese" evidence="1">
    <location>
        <begin position="64"/>
        <end position="152"/>
    </location>
</feature>
<dbReference type="Pfam" id="PF00581">
    <property type="entry name" value="Rhodanese"/>
    <property type="match status" value="1"/>
</dbReference>
<evidence type="ECO:0000313" key="2">
    <source>
        <dbReference type="EMBL" id="MDJ1182473.1"/>
    </source>
</evidence>
<name>A0ABT7BTG0_9CYAN</name>
<accession>A0ABT7BTG0</accession>
<dbReference type="PANTHER" id="PTHR43031:SF1">
    <property type="entry name" value="PYRIDINE NUCLEOTIDE-DISULPHIDE OXIDOREDUCTASE"/>
    <property type="match status" value="1"/>
</dbReference>
<protein>
    <submittedName>
        <fullName evidence="2">Rhodanese-like domain-containing protein</fullName>
    </submittedName>
</protein>
<proteinExistence type="predicted"/>
<evidence type="ECO:0000313" key="3">
    <source>
        <dbReference type="Proteomes" id="UP001232992"/>
    </source>
</evidence>
<dbReference type="PANTHER" id="PTHR43031">
    <property type="entry name" value="FAD-DEPENDENT OXIDOREDUCTASE"/>
    <property type="match status" value="1"/>
</dbReference>
<dbReference type="SUPFAM" id="SSF52821">
    <property type="entry name" value="Rhodanese/Cell cycle control phosphatase"/>
    <property type="match status" value="1"/>
</dbReference>
<reference evidence="2 3" key="1">
    <citation type="submission" date="2023-01" db="EMBL/GenBank/DDBJ databases">
        <title>Novel diversity within Roseofilum (Cyanobacteria; Desertifilaceae) from marine benthic mats with descriptions of four novel species.</title>
        <authorList>
            <person name="Wang Y."/>
            <person name="Berthold D.E."/>
            <person name="Hu J."/>
            <person name="Lefler F.W."/>
            <person name="Laughinghouse H.D. IV."/>
        </authorList>
    </citation>
    <scope>NUCLEOTIDE SEQUENCE [LARGE SCALE GENOMIC DNA]</scope>
    <source>
        <strain evidence="2 3">BLCC-M143</strain>
    </source>
</reference>
<keyword evidence="3" id="KW-1185">Reference proteome</keyword>
<organism evidence="2 3">
    <name type="scientific">Roseofilum casamattae BLCC-M143</name>
    <dbReference type="NCBI Taxonomy" id="3022442"/>
    <lineage>
        <taxon>Bacteria</taxon>
        <taxon>Bacillati</taxon>
        <taxon>Cyanobacteriota</taxon>
        <taxon>Cyanophyceae</taxon>
        <taxon>Desertifilales</taxon>
        <taxon>Desertifilaceae</taxon>
        <taxon>Roseofilum</taxon>
        <taxon>Roseofilum casamattae</taxon>
    </lineage>
</organism>
<gene>
    <name evidence="2" type="ORF">PMH09_04630</name>
</gene>
<evidence type="ECO:0000259" key="1">
    <source>
        <dbReference type="PROSITE" id="PS50206"/>
    </source>
</evidence>
<dbReference type="RefSeq" id="WP_283757125.1">
    <property type="nucleotide sequence ID" value="NZ_JAQOSQ010000003.1"/>
</dbReference>
<dbReference type="PROSITE" id="PS50206">
    <property type="entry name" value="RHODANESE_3"/>
    <property type="match status" value="1"/>
</dbReference>
<dbReference type="Proteomes" id="UP001232992">
    <property type="component" value="Unassembled WGS sequence"/>
</dbReference>
<comment type="caution">
    <text evidence="2">The sequence shown here is derived from an EMBL/GenBank/DDBJ whole genome shotgun (WGS) entry which is preliminary data.</text>
</comment>